<dbReference type="Gene3D" id="3.30.1150.10">
    <property type="match status" value="1"/>
</dbReference>
<feature type="region of interest" description="Disordered" evidence="1">
    <location>
        <begin position="23"/>
        <end position="52"/>
    </location>
</feature>
<sequence>MNAAADIPDSIFDQIPAHAGNALVDTGAPSVSGAGDGSSGTGEGSSGSAESGKGMAKVYTASWAPSMDFSKDNKFYPPGAAASRVEGVAWLKCKVVRRDRVRNCHLLGESPRGYGFGKAALKTEPGLRIRLHDRAGRRVFDEWTIVTSTFSLADLASD</sequence>
<evidence type="ECO:0000313" key="2">
    <source>
        <dbReference type="EMBL" id="ASR50664.1"/>
    </source>
</evidence>
<evidence type="ECO:0000313" key="3">
    <source>
        <dbReference type="Proteomes" id="UP000258016"/>
    </source>
</evidence>
<name>A0ABM6M454_9SPHN</name>
<feature type="compositionally biased region" description="Gly residues" evidence="1">
    <location>
        <begin position="34"/>
        <end position="45"/>
    </location>
</feature>
<protein>
    <recommendedName>
        <fullName evidence="4">TonB C-terminal domain-containing protein</fullName>
    </recommendedName>
</protein>
<evidence type="ECO:0000256" key="1">
    <source>
        <dbReference type="SAM" id="MobiDB-lite"/>
    </source>
</evidence>
<gene>
    <name evidence="2" type="ORF">B5J99_03585</name>
</gene>
<evidence type="ECO:0008006" key="4">
    <source>
        <dbReference type="Google" id="ProtNLM"/>
    </source>
</evidence>
<keyword evidence="3" id="KW-1185">Reference proteome</keyword>
<organism evidence="2 3">
    <name type="scientific">Blastomonas fulva</name>
    <dbReference type="NCBI Taxonomy" id="1550728"/>
    <lineage>
        <taxon>Bacteria</taxon>
        <taxon>Pseudomonadati</taxon>
        <taxon>Pseudomonadota</taxon>
        <taxon>Alphaproteobacteria</taxon>
        <taxon>Sphingomonadales</taxon>
        <taxon>Sphingomonadaceae</taxon>
        <taxon>Blastomonas</taxon>
    </lineage>
</organism>
<proteinExistence type="predicted"/>
<dbReference type="EMBL" id="CP020083">
    <property type="protein sequence ID" value="ASR50664.1"/>
    <property type="molecule type" value="Genomic_DNA"/>
</dbReference>
<accession>A0ABM6M454</accession>
<dbReference type="Proteomes" id="UP000258016">
    <property type="component" value="Chromosome"/>
</dbReference>
<reference evidence="2 3" key="1">
    <citation type="submission" date="2017-03" db="EMBL/GenBank/DDBJ databases">
        <title>Complete genome sequence of Blastomonas fulva degrading microcsystin LR.</title>
        <authorList>
            <person name="Lee H.-g."/>
            <person name="Jin L."/>
            <person name="oh H.-M."/>
        </authorList>
    </citation>
    <scope>NUCLEOTIDE SEQUENCE [LARGE SCALE GENOMIC DNA]</scope>
    <source>
        <strain evidence="2 3">T2</strain>
    </source>
</reference>